<organism evidence="8 9">
    <name type="scientific">Saltatorellus ferox</name>
    <dbReference type="NCBI Taxonomy" id="2528018"/>
    <lineage>
        <taxon>Bacteria</taxon>
        <taxon>Pseudomonadati</taxon>
        <taxon>Planctomycetota</taxon>
        <taxon>Planctomycetia</taxon>
        <taxon>Planctomycetia incertae sedis</taxon>
        <taxon>Saltatorellus</taxon>
    </lineage>
</organism>
<gene>
    <name evidence="8" type="ORF">Poly30_42710</name>
</gene>
<evidence type="ECO:0000256" key="3">
    <source>
        <dbReference type="ARBA" id="ARBA00022692"/>
    </source>
</evidence>
<feature type="transmembrane region" description="Helical" evidence="7">
    <location>
        <begin position="204"/>
        <end position="231"/>
    </location>
</feature>
<feature type="transmembrane region" description="Helical" evidence="7">
    <location>
        <begin position="271"/>
        <end position="293"/>
    </location>
</feature>
<feature type="transmembrane region" description="Helical" evidence="7">
    <location>
        <begin position="243"/>
        <end position="265"/>
    </location>
</feature>
<evidence type="ECO:0000256" key="5">
    <source>
        <dbReference type="ARBA" id="ARBA00023136"/>
    </source>
</evidence>
<keyword evidence="5 7" id="KW-0472">Membrane</keyword>
<feature type="transmembrane region" description="Helical" evidence="7">
    <location>
        <begin position="40"/>
        <end position="61"/>
    </location>
</feature>
<comment type="subcellular location">
    <subcellularLocation>
        <location evidence="6">Cell membrane</location>
        <topology evidence="6">Multi-pass membrane protein</topology>
    </subcellularLocation>
    <subcellularLocation>
        <location evidence="1">Membrane</location>
        <topology evidence="1">Multi-pass membrane protein</topology>
    </subcellularLocation>
</comment>
<name>A0A518EXA8_9BACT</name>
<dbReference type="GO" id="GO:0055085">
    <property type="term" value="P:transmembrane transport"/>
    <property type="evidence" value="ECO:0007669"/>
    <property type="project" value="InterPro"/>
</dbReference>
<feature type="transmembrane region" description="Helical" evidence="7">
    <location>
        <begin position="81"/>
        <end position="100"/>
    </location>
</feature>
<evidence type="ECO:0000256" key="7">
    <source>
        <dbReference type="SAM" id="Phobius"/>
    </source>
</evidence>
<dbReference type="Proteomes" id="UP000320390">
    <property type="component" value="Chromosome"/>
</dbReference>
<dbReference type="RefSeq" id="WP_145201876.1">
    <property type="nucleotide sequence ID" value="NZ_CP036434.1"/>
</dbReference>
<feature type="transmembrane region" description="Helical" evidence="7">
    <location>
        <begin position="157"/>
        <end position="175"/>
    </location>
</feature>
<dbReference type="EMBL" id="CP036434">
    <property type="protein sequence ID" value="QDV08718.1"/>
    <property type="molecule type" value="Genomic_DNA"/>
</dbReference>
<dbReference type="AlphaFoldDB" id="A0A518EXA8"/>
<dbReference type="SUPFAM" id="SSF81345">
    <property type="entry name" value="ABC transporter involved in vitamin B12 uptake, BtuC"/>
    <property type="match status" value="1"/>
</dbReference>
<feature type="transmembrane region" description="Helical" evidence="7">
    <location>
        <begin position="12"/>
        <end position="33"/>
    </location>
</feature>
<evidence type="ECO:0000313" key="8">
    <source>
        <dbReference type="EMBL" id="QDV08718.1"/>
    </source>
</evidence>
<evidence type="ECO:0000256" key="4">
    <source>
        <dbReference type="ARBA" id="ARBA00022989"/>
    </source>
</evidence>
<accession>A0A518EXA8</accession>
<reference evidence="8 9" key="1">
    <citation type="submission" date="2019-02" db="EMBL/GenBank/DDBJ databases">
        <title>Deep-cultivation of Planctomycetes and their phenomic and genomic characterization uncovers novel biology.</title>
        <authorList>
            <person name="Wiegand S."/>
            <person name="Jogler M."/>
            <person name="Boedeker C."/>
            <person name="Pinto D."/>
            <person name="Vollmers J."/>
            <person name="Rivas-Marin E."/>
            <person name="Kohn T."/>
            <person name="Peeters S.H."/>
            <person name="Heuer A."/>
            <person name="Rast P."/>
            <person name="Oberbeckmann S."/>
            <person name="Bunk B."/>
            <person name="Jeske O."/>
            <person name="Meyerdierks A."/>
            <person name="Storesund J.E."/>
            <person name="Kallscheuer N."/>
            <person name="Luecker S."/>
            <person name="Lage O.M."/>
            <person name="Pohl T."/>
            <person name="Merkel B.J."/>
            <person name="Hornburger P."/>
            <person name="Mueller R.-W."/>
            <person name="Bruemmer F."/>
            <person name="Labrenz M."/>
            <person name="Spormann A.M."/>
            <person name="Op den Camp H."/>
            <person name="Overmann J."/>
            <person name="Amann R."/>
            <person name="Jetten M.S.M."/>
            <person name="Mascher T."/>
            <person name="Medema M.H."/>
            <person name="Devos D.P."/>
            <person name="Kaster A.-K."/>
            <person name="Ovreas L."/>
            <person name="Rohde M."/>
            <person name="Galperin M.Y."/>
            <person name="Jogler C."/>
        </authorList>
    </citation>
    <scope>NUCLEOTIDE SEQUENCE [LARGE SCALE GENOMIC DNA]</scope>
    <source>
        <strain evidence="8 9">Poly30</strain>
    </source>
</reference>
<dbReference type="InterPro" id="IPR037294">
    <property type="entry name" value="ABC_BtuC-like"/>
</dbReference>
<evidence type="ECO:0000313" key="9">
    <source>
        <dbReference type="Proteomes" id="UP000320390"/>
    </source>
</evidence>
<dbReference type="PANTHER" id="PTHR30477:SF19">
    <property type="entry name" value="METAL ABC TRANSPORTER PERMEASE"/>
    <property type="match status" value="1"/>
</dbReference>
<dbReference type="InterPro" id="IPR001626">
    <property type="entry name" value="ABC_TroCD"/>
</dbReference>
<dbReference type="GO" id="GO:0010043">
    <property type="term" value="P:response to zinc ion"/>
    <property type="evidence" value="ECO:0007669"/>
    <property type="project" value="TreeGrafter"/>
</dbReference>
<keyword evidence="9" id="KW-1185">Reference proteome</keyword>
<evidence type="ECO:0000256" key="6">
    <source>
        <dbReference type="RuleBase" id="RU003943"/>
    </source>
</evidence>
<keyword evidence="3 6" id="KW-0812">Transmembrane</keyword>
<comment type="similarity">
    <text evidence="2 6">Belongs to the ABC-3 integral membrane protein family.</text>
</comment>
<keyword evidence="6" id="KW-0813">Transport</keyword>
<evidence type="ECO:0000256" key="2">
    <source>
        <dbReference type="ARBA" id="ARBA00008034"/>
    </source>
</evidence>
<dbReference type="PANTHER" id="PTHR30477">
    <property type="entry name" value="ABC-TRANSPORTER METAL-BINDING PROTEIN"/>
    <property type="match status" value="1"/>
</dbReference>
<protein>
    <submittedName>
        <fullName evidence="8">ABC 3 transport family protein</fullName>
    </submittedName>
</protein>
<evidence type="ECO:0000256" key="1">
    <source>
        <dbReference type="ARBA" id="ARBA00004141"/>
    </source>
</evidence>
<sequence length="308" mass="30618">MDLSTFVQLFTWPLIALGLVALTAPVVGAFLVARGTAFHGIALPQVAAFGVAVGFALLPFVQDLPWTVAGDGHSHGSAEPSRGYLALCAAVFVVAALGLFETRRGRGGRGDQGATVAATFAIASGGTALAAQLSPLGGIHVGALLGGETLSTGPFDAAVLGGVALLVLAATIAGWRPITLAGLDPEYARAAGKRPRLADLTLHAMTAVLVIAGSLTVGALPMFALLVIPAMVVRDRSASMARFLVAAPALGLASASVGAGLAFRFDLSMDASVVAGCVLAGGGAGLGGALLAVRRRARSSVSNSSASD</sequence>
<dbReference type="GO" id="GO:0043190">
    <property type="term" value="C:ATP-binding cassette (ABC) transporter complex"/>
    <property type="evidence" value="ECO:0007669"/>
    <property type="project" value="InterPro"/>
</dbReference>
<proteinExistence type="inferred from homology"/>
<dbReference type="Pfam" id="PF00950">
    <property type="entry name" value="ABC-3"/>
    <property type="match status" value="1"/>
</dbReference>
<keyword evidence="4 7" id="KW-1133">Transmembrane helix</keyword>